<dbReference type="PANTHER" id="PTHR43280:SF28">
    <property type="entry name" value="HTH-TYPE TRANSCRIPTIONAL ACTIVATOR RHAS"/>
    <property type="match status" value="1"/>
</dbReference>
<protein>
    <submittedName>
        <fullName evidence="5">Helix-turn-helix domain-containing protein</fullName>
    </submittedName>
</protein>
<dbReference type="EMBL" id="WHOC01000107">
    <property type="protein sequence ID" value="NOU88305.1"/>
    <property type="molecule type" value="Genomic_DNA"/>
</dbReference>
<keyword evidence="1" id="KW-0805">Transcription regulation</keyword>
<feature type="domain" description="HTH araC/xylS-type" evidence="4">
    <location>
        <begin position="160"/>
        <end position="258"/>
    </location>
</feature>
<evidence type="ECO:0000256" key="1">
    <source>
        <dbReference type="ARBA" id="ARBA00023015"/>
    </source>
</evidence>
<dbReference type="SUPFAM" id="SSF46689">
    <property type="entry name" value="Homeodomain-like"/>
    <property type="match status" value="2"/>
</dbReference>
<dbReference type="SMART" id="SM00342">
    <property type="entry name" value="HTH_ARAC"/>
    <property type="match status" value="1"/>
</dbReference>
<accession>A0ABX1Z4K5</accession>
<dbReference type="Proteomes" id="UP000658690">
    <property type="component" value="Unassembled WGS sequence"/>
</dbReference>
<evidence type="ECO:0000256" key="3">
    <source>
        <dbReference type="ARBA" id="ARBA00023163"/>
    </source>
</evidence>
<evidence type="ECO:0000313" key="6">
    <source>
        <dbReference type="Proteomes" id="UP000658690"/>
    </source>
</evidence>
<evidence type="ECO:0000256" key="2">
    <source>
        <dbReference type="ARBA" id="ARBA00023125"/>
    </source>
</evidence>
<name>A0ABX1Z4K5_9BACL</name>
<proteinExistence type="predicted"/>
<evidence type="ECO:0000259" key="4">
    <source>
        <dbReference type="PROSITE" id="PS01124"/>
    </source>
</evidence>
<evidence type="ECO:0000313" key="5">
    <source>
        <dbReference type="EMBL" id="NOU88305.1"/>
    </source>
</evidence>
<keyword evidence="2" id="KW-0238">DNA-binding</keyword>
<dbReference type="Gene3D" id="1.10.10.60">
    <property type="entry name" value="Homeodomain-like"/>
    <property type="match status" value="2"/>
</dbReference>
<keyword evidence="6" id="KW-1185">Reference proteome</keyword>
<dbReference type="PROSITE" id="PS00041">
    <property type="entry name" value="HTH_ARAC_FAMILY_1"/>
    <property type="match status" value="1"/>
</dbReference>
<gene>
    <name evidence="5" type="ORF">GC102_21445</name>
</gene>
<reference evidence="5 6" key="1">
    <citation type="submission" date="2019-10" db="EMBL/GenBank/DDBJ databases">
        <title>Description of Paenibacillus choica sp. nov.</title>
        <authorList>
            <person name="Carlier A."/>
            <person name="Qi S."/>
        </authorList>
    </citation>
    <scope>NUCLEOTIDE SEQUENCE [LARGE SCALE GENOMIC DNA]</scope>
    <source>
        <strain evidence="5 6">LMG 31460</strain>
    </source>
</reference>
<dbReference type="InterPro" id="IPR018062">
    <property type="entry name" value="HTH_AraC-typ_CS"/>
</dbReference>
<dbReference type="InterPro" id="IPR018060">
    <property type="entry name" value="HTH_AraC"/>
</dbReference>
<dbReference type="RefSeq" id="WP_171691326.1">
    <property type="nucleotide sequence ID" value="NZ_WHOC01000107.1"/>
</dbReference>
<dbReference type="PANTHER" id="PTHR43280">
    <property type="entry name" value="ARAC-FAMILY TRANSCRIPTIONAL REGULATOR"/>
    <property type="match status" value="1"/>
</dbReference>
<dbReference type="InterPro" id="IPR009057">
    <property type="entry name" value="Homeodomain-like_sf"/>
</dbReference>
<comment type="caution">
    <text evidence="5">The sequence shown here is derived from an EMBL/GenBank/DDBJ whole genome shotgun (WGS) entry which is preliminary data.</text>
</comment>
<dbReference type="Pfam" id="PF12833">
    <property type="entry name" value="HTH_18"/>
    <property type="match status" value="1"/>
</dbReference>
<sequence length="261" mass="29451">MLTSHYQVTGYVYAGPQSAFRHTEQILDHPTLIAIEAGSFEFAIGPTAGQAALGDLVFCPAEVSFKRSALSDITFHHVHFQKVKQDKSDCPFPIGKISIQDVIRLSSTYNYLRNLHLLTNDPSARLSIIKQYLLPDLLLLTELELLQHMKQHKTNDLLMQQAYSYLQLHACLDFSMSQMAANLGISRSQFTRRFQAAYGVGPAAYVTTLRLEEAKRLLLETDDTLESIAFQCGYESGSYLCRVFTSKIGLNPSSFRQKYRI</sequence>
<organism evidence="5 6">
    <name type="scientific">Paenibacillus germinis</name>
    <dbReference type="NCBI Taxonomy" id="2654979"/>
    <lineage>
        <taxon>Bacteria</taxon>
        <taxon>Bacillati</taxon>
        <taxon>Bacillota</taxon>
        <taxon>Bacilli</taxon>
        <taxon>Bacillales</taxon>
        <taxon>Paenibacillaceae</taxon>
        <taxon>Paenibacillus</taxon>
    </lineage>
</organism>
<keyword evidence="3" id="KW-0804">Transcription</keyword>
<dbReference type="PROSITE" id="PS01124">
    <property type="entry name" value="HTH_ARAC_FAMILY_2"/>
    <property type="match status" value="1"/>
</dbReference>